<name>A0A5E5ALU3_9BURK</name>
<proteinExistence type="predicted"/>
<dbReference type="EMBL" id="CABPSP010000018">
    <property type="protein sequence ID" value="VVE73997.1"/>
    <property type="molecule type" value="Genomic_DNA"/>
</dbReference>
<organism evidence="1 2">
    <name type="scientific">Pandoraea anapnoica</name>
    <dbReference type="NCBI Taxonomy" id="2508301"/>
    <lineage>
        <taxon>Bacteria</taxon>
        <taxon>Pseudomonadati</taxon>
        <taxon>Pseudomonadota</taxon>
        <taxon>Betaproteobacteria</taxon>
        <taxon>Burkholderiales</taxon>
        <taxon>Burkholderiaceae</taxon>
        <taxon>Pandoraea</taxon>
    </lineage>
</organism>
<protein>
    <submittedName>
        <fullName evidence="1">Uncharacterized protein</fullName>
    </submittedName>
</protein>
<dbReference type="RefSeq" id="WP_246189239.1">
    <property type="nucleotide sequence ID" value="NZ_CABPSP010000018.1"/>
</dbReference>
<evidence type="ECO:0000313" key="2">
    <source>
        <dbReference type="Proteomes" id="UP000383122"/>
    </source>
</evidence>
<dbReference type="Proteomes" id="UP000383122">
    <property type="component" value="Unassembled WGS sequence"/>
</dbReference>
<evidence type="ECO:0000313" key="1">
    <source>
        <dbReference type="EMBL" id="VVE73997.1"/>
    </source>
</evidence>
<reference evidence="1 2" key="1">
    <citation type="submission" date="2019-08" db="EMBL/GenBank/DDBJ databases">
        <authorList>
            <person name="Peeters C."/>
        </authorList>
    </citation>
    <scope>NUCLEOTIDE SEQUENCE [LARGE SCALE GENOMIC DNA]</scope>
    <source>
        <strain evidence="1 2">LMG 31117</strain>
    </source>
</reference>
<sequence length="108" mass="12458">MIAVMGLGVAMLHQLSLDLFGGFCPARIKHRRTPRPLPITDRPWRQLRLKLHLRRLIKAGKGFIWTRPDGIQFVCKTMRSLIARIMDYDGHLIPASIRAAMSKSRTRR</sequence>
<accession>A0A5E5ALU3</accession>
<dbReference type="AlphaFoldDB" id="A0A5E5ALU3"/>
<gene>
    <name evidence="1" type="ORF">PAN31117_04824</name>
</gene>
<keyword evidence="2" id="KW-1185">Reference proteome</keyword>